<gene>
    <name evidence="1" type="ORF">HF568_06270</name>
</gene>
<sequence>MERNTQEAGGWYTVEDDGCTFLYGAIPITDLHSILNNRLGDRMDIHLARMARSTMVIGPESRCTALHEKYGALEKERVFAAYPWLPEPAKTWLATGEQGLSSSLLFFVMTGVKPFYLQGRSMVEYANMLPRDVADFRRCDALLSAVPEFAGRMDETVRLYPAWAPLVENWDTLKAMLLRQWKDGEESSGSSFGAYLQLLYHGQSSVMSGTGR</sequence>
<dbReference type="RefSeq" id="WP_215886176.1">
    <property type="nucleotide sequence ID" value="NZ_CP134225.1"/>
</dbReference>
<organism evidence="1 2">
    <name type="scientific">Acidithiobacillus ferridurans</name>
    <dbReference type="NCBI Taxonomy" id="1232575"/>
    <lineage>
        <taxon>Bacteria</taxon>
        <taxon>Pseudomonadati</taxon>
        <taxon>Pseudomonadota</taxon>
        <taxon>Acidithiobacillia</taxon>
        <taxon>Acidithiobacillales</taxon>
        <taxon>Acidithiobacillaceae</taxon>
        <taxon>Acidithiobacillus</taxon>
    </lineage>
</organism>
<comment type="caution">
    <text evidence="1">The sequence shown here is derived from an EMBL/GenBank/DDBJ whole genome shotgun (WGS) entry which is preliminary data.</text>
</comment>
<evidence type="ECO:0000313" key="2">
    <source>
        <dbReference type="Proteomes" id="UP000887300"/>
    </source>
</evidence>
<name>A0A8X8G9E6_ACIFI</name>
<evidence type="ECO:0000313" key="1">
    <source>
        <dbReference type="EMBL" id="MBU2722818.1"/>
    </source>
</evidence>
<accession>A0A8X8G9E6</accession>
<proteinExistence type="predicted"/>
<dbReference type="AlphaFoldDB" id="A0A8X8G9E6"/>
<reference evidence="1" key="1">
    <citation type="journal article" date="2021" name="ISME J.">
        <title>Genomic evolution of the class Acidithiobacillia: deep-branching Proteobacteria living in extreme acidic conditions.</title>
        <authorList>
            <person name="Moya-Beltran A."/>
            <person name="Beard S."/>
            <person name="Rojas-Villalobos C."/>
            <person name="Issotta F."/>
            <person name="Gallardo Y."/>
            <person name="Ulloa R."/>
            <person name="Giaveno A."/>
            <person name="Degli Esposti M."/>
            <person name="Johnson D.B."/>
            <person name="Quatrini R."/>
        </authorList>
    </citation>
    <scope>NUCLEOTIDE SEQUENCE</scope>
    <source>
        <strain evidence="1">DSM 583</strain>
    </source>
</reference>
<protein>
    <submittedName>
        <fullName evidence="1">Uncharacterized protein</fullName>
    </submittedName>
</protein>
<dbReference type="EMBL" id="JABBHS010000191">
    <property type="protein sequence ID" value="MBU2722818.1"/>
    <property type="molecule type" value="Genomic_DNA"/>
</dbReference>
<dbReference type="Proteomes" id="UP000887300">
    <property type="component" value="Unassembled WGS sequence"/>
</dbReference>